<evidence type="ECO:0008006" key="3">
    <source>
        <dbReference type="Google" id="ProtNLM"/>
    </source>
</evidence>
<sequence>MNITSSSVVQAASQAAQNVGTGVAAALVLKKALAADSSVAQTLLQSVPAVAPVLAVTGAIGTLVNAFA</sequence>
<accession>A0A1T1AT95</accession>
<proteinExistence type="predicted"/>
<reference evidence="1 2" key="1">
    <citation type="submission" date="2017-01" db="EMBL/GenBank/DDBJ databases">
        <title>Genome sequencing of Rhodoferax fermentans JCM 7819.</title>
        <authorList>
            <person name="Kim Y.J."/>
            <person name="Farh M.E.-A."/>
            <person name="Yang D.-C."/>
        </authorList>
    </citation>
    <scope>NUCLEOTIDE SEQUENCE [LARGE SCALE GENOMIC DNA]</scope>
    <source>
        <strain evidence="1 2">JCM 7819</strain>
    </source>
</reference>
<protein>
    <recommendedName>
        <fullName evidence="3">Motility protein</fullName>
    </recommendedName>
</protein>
<keyword evidence="2" id="KW-1185">Reference proteome</keyword>
<dbReference type="Proteomes" id="UP000190750">
    <property type="component" value="Unassembled WGS sequence"/>
</dbReference>
<dbReference type="EMBL" id="MTJN01000002">
    <property type="protein sequence ID" value="OOV07324.1"/>
    <property type="molecule type" value="Genomic_DNA"/>
</dbReference>
<dbReference type="AlphaFoldDB" id="A0A1T1AT95"/>
<name>A0A1T1AT95_RHOFE</name>
<evidence type="ECO:0000313" key="1">
    <source>
        <dbReference type="EMBL" id="OOV07324.1"/>
    </source>
</evidence>
<evidence type="ECO:0000313" key="2">
    <source>
        <dbReference type="Proteomes" id="UP000190750"/>
    </source>
</evidence>
<organism evidence="1 2">
    <name type="scientific">Rhodoferax fermentans</name>
    <dbReference type="NCBI Taxonomy" id="28066"/>
    <lineage>
        <taxon>Bacteria</taxon>
        <taxon>Pseudomonadati</taxon>
        <taxon>Pseudomonadota</taxon>
        <taxon>Betaproteobacteria</taxon>
        <taxon>Burkholderiales</taxon>
        <taxon>Comamonadaceae</taxon>
        <taxon>Rhodoferax</taxon>
    </lineage>
</organism>
<comment type="caution">
    <text evidence="1">The sequence shown here is derived from an EMBL/GenBank/DDBJ whole genome shotgun (WGS) entry which is preliminary data.</text>
</comment>
<dbReference type="RefSeq" id="WP_078365162.1">
    <property type="nucleotide sequence ID" value="NZ_MTJN01000002.1"/>
</dbReference>
<gene>
    <name evidence="1" type="ORF">RF819_11810</name>
</gene>